<dbReference type="EMBL" id="JBHLWQ010000019">
    <property type="protein sequence ID" value="MFC0199122.1"/>
    <property type="molecule type" value="Genomic_DNA"/>
</dbReference>
<gene>
    <name evidence="1" type="ORF">ACFFIZ_01930</name>
</gene>
<accession>A0ABV6CEF0</accession>
<name>A0ABV6CEF0_9RHOB</name>
<sequence>MHHHIAHRLLHRAAHAGVGIDEVSDLVFEDVVEFGAALSV</sequence>
<reference evidence="1 2" key="1">
    <citation type="submission" date="2024-09" db="EMBL/GenBank/DDBJ databases">
        <authorList>
            <person name="Sun Q."/>
            <person name="Mori K."/>
        </authorList>
    </citation>
    <scope>NUCLEOTIDE SEQUENCE [LARGE SCALE GENOMIC DNA]</scope>
    <source>
        <strain evidence="1 2">CCM 7904</strain>
    </source>
</reference>
<keyword evidence="2" id="KW-1185">Reference proteome</keyword>
<organism evidence="1 2">
    <name type="scientific">Paracoccus rhizosphaerae</name>
    <dbReference type="NCBI Taxonomy" id="1133347"/>
    <lineage>
        <taxon>Bacteria</taxon>
        <taxon>Pseudomonadati</taxon>
        <taxon>Pseudomonadota</taxon>
        <taxon>Alphaproteobacteria</taxon>
        <taxon>Rhodobacterales</taxon>
        <taxon>Paracoccaceae</taxon>
        <taxon>Paracoccus</taxon>
    </lineage>
</organism>
<dbReference type="RefSeq" id="WP_265508408.1">
    <property type="nucleotide sequence ID" value="NZ_JAOTBE010000075.1"/>
</dbReference>
<protein>
    <submittedName>
        <fullName evidence="1">Uncharacterized protein</fullName>
    </submittedName>
</protein>
<dbReference type="Proteomes" id="UP001589795">
    <property type="component" value="Unassembled WGS sequence"/>
</dbReference>
<evidence type="ECO:0000313" key="2">
    <source>
        <dbReference type="Proteomes" id="UP001589795"/>
    </source>
</evidence>
<comment type="caution">
    <text evidence="1">The sequence shown here is derived from an EMBL/GenBank/DDBJ whole genome shotgun (WGS) entry which is preliminary data.</text>
</comment>
<proteinExistence type="predicted"/>
<evidence type="ECO:0000313" key="1">
    <source>
        <dbReference type="EMBL" id="MFC0199122.1"/>
    </source>
</evidence>